<organism evidence="1">
    <name type="scientific">Candidatus Methanogaster sp. ANME-2c ERB4</name>
    <dbReference type="NCBI Taxonomy" id="2759911"/>
    <lineage>
        <taxon>Archaea</taxon>
        <taxon>Methanobacteriati</taxon>
        <taxon>Methanobacteriota</taxon>
        <taxon>Stenosarchaea group</taxon>
        <taxon>Methanomicrobia</taxon>
        <taxon>Methanosarcinales</taxon>
        <taxon>ANME-2 cluster</taxon>
        <taxon>Candidatus Methanogasteraceae</taxon>
        <taxon>Candidatus Methanogaster</taxon>
    </lineage>
</organism>
<dbReference type="AlphaFoldDB" id="A0A7G9YHX8"/>
<dbReference type="InterPro" id="IPR027417">
    <property type="entry name" value="P-loop_NTPase"/>
</dbReference>
<name>A0A7G9YHX8_9EURY</name>
<accession>A0A7G9YHX8</accession>
<evidence type="ECO:0000313" key="1">
    <source>
        <dbReference type="EMBL" id="QNO47612.1"/>
    </source>
</evidence>
<dbReference type="Gene3D" id="3.40.50.300">
    <property type="entry name" value="P-loop containing nucleotide triphosphate hydrolases"/>
    <property type="match status" value="1"/>
</dbReference>
<proteinExistence type="predicted"/>
<reference evidence="1" key="1">
    <citation type="submission" date="2020-06" db="EMBL/GenBank/DDBJ databases">
        <title>Unique genomic features of the anaerobic methanotrophic archaea.</title>
        <authorList>
            <person name="Chadwick G.L."/>
            <person name="Skennerton C.T."/>
            <person name="Laso-Perez R."/>
            <person name="Leu A.O."/>
            <person name="Speth D.R."/>
            <person name="Yu H."/>
            <person name="Morgan-Lang C."/>
            <person name="Hatzenpichler R."/>
            <person name="Goudeau D."/>
            <person name="Malmstrom R."/>
            <person name="Brazelton W.J."/>
            <person name="Woyke T."/>
            <person name="Hallam S.J."/>
            <person name="Tyson G.W."/>
            <person name="Wegener G."/>
            <person name="Boetius A."/>
            <person name="Orphan V."/>
        </authorList>
    </citation>
    <scope>NUCLEOTIDE SEQUENCE</scope>
</reference>
<sequence>MAAVATVFETFTYQVSKISGCFTVDGAPLDQRTGGIRINDLYTWNPIKDAFEYSGSSYVLDQIMEERGWTNNQLRDAL</sequence>
<gene>
    <name evidence="1" type="ORF">PGBELJNO_00010</name>
</gene>
<dbReference type="EMBL" id="MT631268">
    <property type="protein sequence ID" value="QNO47612.1"/>
    <property type="molecule type" value="Genomic_DNA"/>
</dbReference>
<protein>
    <submittedName>
        <fullName evidence="1">Uncharacterized protein</fullName>
    </submittedName>
</protein>